<dbReference type="InterPro" id="IPR035899">
    <property type="entry name" value="DBL_dom_sf"/>
</dbReference>
<dbReference type="SMART" id="SM00325">
    <property type="entry name" value="RhoGEF"/>
    <property type="match status" value="1"/>
</dbReference>
<evidence type="ECO:0000313" key="4">
    <source>
        <dbReference type="Proteomes" id="UP000251714"/>
    </source>
</evidence>
<dbReference type="Gene3D" id="1.20.900.10">
    <property type="entry name" value="Dbl homology (DH) domain"/>
    <property type="match status" value="1"/>
</dbReference>
<dbReference type="InterPro" id="IPR000219">
    <property type="entry name" value="DH_dom"/>
</dbReference>
<evidence type="ECO:0000256" key="1">
    <source>
        <dbReference type="SAM" id="MobiDB-lite"/>
    </source>
</evidence>
<evidence type="ECO:0000259" key="2">
    <source>
        <dbReference type="PROSITE" id="PS50010"/>
    </source>
</evidence>
<dbReference type="PANTHER" id="PTHR12673">
    <property type="entry name" value="FACIOGENITAL DYSPLASIA PROTEIN"/>
    <property type="match status" value="1"/>
</dbReference>
<dbReference type="PROSITE" id="PS50010">
    <property type="entry name" value="DH_2"/>
    <property type="match status" value="1"/>
</dbReference>
<evidence type="ECO:0000313" key="3">
    <source>
        <dbReference type="EMBL" id="RBA11644.1"/>
    </source>
</evidence>
<dbReference type="InterPro" id="IPR051092">
    <property type="entry name" value="FYVE_RhoGEF_PH"/>
</dbReference>
<dbReference type="SUPFAM" id="SSF48065">
    <property type="entry name" value="DBL homology domain (DH-domain)"/>
    <property type="match status" value="1"/>
</dbReference>
<gene>
    <name evidence="3" type="ORF">FPRO05_04816</name>
</gene>
<sequence length="908" mass="102345">MALVNPSALPDVSRSIPSSRHFSWTAGFPFISRFDSHDSLRRLYDIHLPSRLEELHLDDINTFTTLNCTTQHARSERATATRARPSCPQIQVETIQEVPSSESFAENAKLRRPFSRWMKSLHRRVSQRDYGNVWSPDTGWENLECSGTYQRSVRRRLSRRLSSSGSSLGFIEAVQSASISIASASAISRSHRHHRLSNCRSRTERSSRASLSAPRFSEDSIPFEKVSIDVAAVQRSLRRRQIIEELISTEESYIGDIRFLIHTYINLLAALPTLPERLRSSINHNLDQILQLHEEILGELHRVVPDSEYSQADHLIVSSSKSNNPKTGHRRWSSLDMVSGDQGSLQLLQKEPGVLSEPQVAADVAKIFSKRMHCFFMYQEYGAKYEMMIKDATSALENLPEWELHQKGLEAFAFTMEPSPSSDSRKALTIGDLLVKRQPIQRICKYPLLFAELLRCTPVIDCPNSHMEVETTLMRLREATAEMNRSTEDNLMKGILEKTWLLQDRIVFPNRVFFPMYFLIESLLTIYERLDAHSKNQSPAGVDGQYMICLLYKDVLCLASGGKLDPIYTIMACIDVHCSAVEDADNGRGLQCHLAPFSWKLVFESDHQLYEVVMTACTVFGRPGSIARSLSTHQASVGSPESSLCHVILKNTSTMKSSSGISSVAGLHRSQSLLSTKVRTPVLVPSRSERARLEVLLSDVWSQDVLPLPSMTNIARNEQMIRRSASTVMRKLSVSSITKRSGSLSRRTIEDPSSEDQVRQTSFSSDSGFDIFDKAGREESSHSYTSKGSALPETRELSEEDDHVSDMSPRLELTQISELEPLNLMEIMSDKQLQSEAENTPTLQDSTHSVAKENLSRLANATAVQSTDVLWGKEKGSKNEKKCTGIRRFFRKAVLYYQFKDDGKLHAT</sequence>
<dbReference type="EMBL" id="PKMI01000050">
    <property type="protein sequence ID" value="RBA11644.1"/>
    <property type="molecule type" value="Genomic_DNA"/>
</dbReference>
<accession>A0A365MSX1</accession>
<feature type="compositionally biased region" description="Basic and acidic residues" evidence="1">
    <location>
        <begin position="771"/>
        <end position="781"/>
    </location>
</feature>
<name>A0A365MSX1_GIBIN</name>
<organism evidence="3 4">
    <name type="scientific">Gibberella intermedia</name>
    <name type="common">Bulb rot disease fungus</name>
    <name type="synonym">Fusarium proliferatum</name>
    <dbReference type="NCBI Taxonomy" id="948311"/>
    <lineage>
        <taxon>Eukaryota</taxon>
        <taxon>Fungi</taxon>
        <taxon>Dikarya</taxon>
        <taxon>Ascomycota</taxon>
        <taxon>Pezizomycotina</taxon>
        <taxon>Sordariomycetes</taxon>
        <taxon>Hypocreomycetidae</taxon>
        <taxon>Hypocreales</taxon>
        <taxon>Nectriaceae</taxon>
        <taxon>Fusarium</taxon>
        <taxon>Fusarium fujikuroi species complex</taxon>
    </lineage>
</organism>
<comment type="caution">
    <text evidence="3">The sequence shown here is derived from an EMBL/GenBank/DDBJ whole genome shotgun (WGS) entry which is preliminary data.</text>
</comment>
<feature type="region of interest" description="Disordered" evidence="1">
    <location>
        <begin position="739"/>
        <end position="809"/>
    </location>
</feature>
<dbReference type="Proteomes" id="UP000251714">
    <property type="component" value="Unassembled WGS sequence"/>
</dbReference>
<dbReference type="Pfam" id="PF00621">
    <property type="entry name" value="RhoGEF"/>
    <property type="match status" value="1"/>
</dbReference>
<dbReference type="PANTHER" id="PTHR12673:SF159">
    <property type="entry name" value="LD03170P"/>
    <property type="match status" value="1"/>
</dbReference>
<proteinExistence type="predicted"/>
<dbReference type="GO" id="GO:0005085">
    <property type="term" value="F:guanyl-nucleotide exchange factor activity"/>
    <property type="evidence" value="ECO:0007669"/>
    <property type="project" value="InterPro"/>
</dbReference>
<dbReference type="AlphaFoldDB" id="A0A365MSX1"/>
<dbReference type="GO" id="GO:0005737">
    <property type="term" value="C:cytoplasm"/>
    <property type="evidence" value="ECO:0007669"/>
    <property type="project" value="TreeGrafter"/>
</dbReference>
<protein>
    <recommendedName>
        <fullName evidence="2">DH domain-containing protein</fullName>
    </recommendedName>
</protein>
<reference evidence="3 4" key="1">
    <citation type="submission" date="2017-12" db="EMBL/GenBank/DDBJ databases">
        <title>Genome sequence of the mycotoxigenic crop pathogen Fusarium proliferatum, strain ITEM 2341 from Date Palm.</title>
        <authorList>
            <person name="Almiman B.F."/>
            <person name="Shittu T.A."/>
            <person name="Muthumeenakshi S."/>
            <person name="Baroncelli R."/>
            <person name="Sreenivasaprasada S."/>
        </authorList>
    </citation>
    <scope>NUCLEOTIDE SEQUENCE [LARGE SCALE GENOMIC DNA]</scope>
    <source>
        <strain evidence="3 4">ITEM 2341</strain>
    </source>
</reference>
<feature type="domain" description="DH" evidence="2">
    <location>
        <begin position="238"/>
        <end position="486"/>
    </location>
</feature>